<comment type="caution">
    <text evidence="4">The sequence shown here is derived from an EMBL/GenBank/DDBJ whole genome shotgun (WGS) entry which is preliminary data.</text>
</comment>
<evidence type="ECO:0000313" key="4">
    <source>
        <dbReference type="EMBL" id="OQR94968.1"/>
    </source>
</evidence>
<keyword evidence="1" id="KW-0521">NADP</keyword>
<dbReference type="EMBL" id="JNBS01002154">
    <property type="protein sequence ID" value="OQR94968.1"/>
    <property type="molecule type" value="Genomic_DNA"/>
</dbReference>
<organism evidence="4 5">
    <name type="scientific">Thraustotheca clavata</name>
    <dbReference type="NCBI Taxonomy" id="74557"/>
    <lineage>
        <taxon>Eukaryota</taxon>
        <taxon>Sar</taxon>
        <taxon>Stramenopiles</taxon>
        <taxon>Oomycota</taxon>
        <taxon>Saprolegniomycetes</taxon>
        <taxon>Saprolegniales</taxon>
        <taxon>Achlyaceae</taxon>
        <taxon>Thraustotheca</taxon>
    </lineage>
</organism>
<reference evidence="4 5" key="1">
    <citation type="journal article" date="2014" name="Genome Biol. Evol.">
        <title>The secreted proteins of Achlya hypogyna and Thraustotheca clavata identify the ancestral oomycete secretome and reveal gene acquisitions by horizontal gene transfer.</title>
        <authorList>
            <person name="Misner I."/>
            <person name="Blouin N."/>
            <person name="Leonard G."/>
            <person name="Richards T.A."/>
            <person name="Lane C.E."/>
        </authorList>
    </citation>
    <scope>NUCLEOTIDE SEQUENCE [LARGE SCALE GENOMIC DNA]</scope>
    <source>
        <strain evidence="4 5">ATCC 34112</strain>
    </source>
</reference>
<dbReference type="PANTHER" id="PTHR48106:SF18">
    <property type="entry name" value="QUINONE OXIDOREDUCTASE PIG3"/>
    <property type="match status" value="1"/>
</dbReference>
<dbReference type="Pfam" id="PF08240">
    <property type="entry name" value="ADH_N"/>
    <property type="match status" value="1"/>
</dbReference>
<dbReference type="InterPro" id="IPR020843">
    <property type="entry name" value="ER"/>
</dbReference>
<feature type="domain" description="Enoyl reductase (ER)" evidence="3">
    <location>
        <begin position="19"/>
        <end position="334"/>
    </location>
</feature>
<dbReference type="PANTHER" id="PTHR48106">
    <property type="entry name" value="QUINONE OXIDOREDUCTASE PIG3-RELATED"/>
    <property type="match status" value="1"/>
</dbReference>
<dbReference type="SUPFAM" id="SSF51735">
    <property type="entry name" value="NAD(P)-binding Rossmann-fold domains"/>
    <property type="match status" value="1"/>
</dbReference>
<dbReference type="Pfam" id="PF00107">
    <property type="entry name" value="ADH_zinc_N"/>
    <property type="match status" value="1"/>
</dbReference>
<accession>A0A1V9ZAF2</accession>
<dbReference type="SMART" id="SM00829">
    <property type="entry name" value="PKS_ER"/>
    <property type="match status" value="1"/>
</dbReference>
<dbReference type="GO" id="GO:0016651">
    <property type="term" value="F:oxidoreductase activity, acting on NAD(P)H"/>
    <property type="evidence" value="ECO:0007669"/>
    <property type="project" value="TreeGrafter"/>
</dbReference>
<dbReference type="STRING" id="74557.A0A1V9ZAF2"/>
<dbReference type="Proteomes" id="UP000243217">
    <property type="component" value="Unassembled WGS sequence"/>
</dbReference>
<gene>
    <name evidence="4" type="ORF">THRCLA_08055</name>
</gene>
<keyword evidence="2" id="KW-0560">Oxidoreductase</keyword>
<evidence type="ECO:0000313" key="5">
    <source>
        <dbReference type="Proteomes" id="UP000243217"/>
    </source>
</evidence>
<dbReference type="InterPro" id="IPR036291">
    <property type="entry name" value="NAD(P)-bd_dom_sf"/>
</dbReference>
<keyword evidence="5" id="KW-1185">Reference proteome</keyword>
<protein>
    <recommendedName>
        <fullName evidence="3">Enoyl reductase (ER) domain-containing protein</fullName>
    </recommendedName>
</protein>
<dbReference type="GO" id="GO:0070402">
    <property type="term" value="F:NADPH binding"/>
    <property type="evidence" value="ECO:0007669"/>
    <property type="project" value="TreeGrafter"/>
</dbReference>
<dbReference type="AlphaFoldDB" id="A0A1V9ZAF2"/>
<dbReference type="InterPro" id="IPR013149">
    <property type="entry name" value="ADH-like_C"/>
</dbReference>
<dbReference type="Gene3D" id="3.90.180.10">
    <property type="entry name" value="Medium-chain alcohol dehydrogenases, catalytic domain"/>
    <property type="match status" value="1"/>
</dbReference>
<dbReference type="InterPro" id="IPR011032">
    <property type="entry name" value="GroES-like_sf"/>
</dbReference>
<dbReference type="SUPFAM" id="SSF50129">
    <property type="entry name" value="GroES-like"/>
    <property type="match status" value="1"/>
</dbReference>
<dbReference type="Gene3D" id="3.40.50.720">
    <property type="entry name" value="NAD(P)-binding Rossmann-like Domain"/>
    <property type="match status" value="1"/>
</dbReference>
<dbReference type="OrthoDB" id="7482721at2759"/>
<dbReference type="InterPro" id="IPR013154">
    <property type="entry name" value="ADH-like_N"/>
</dbReference>
<evidence type="ECO:0000256" key="1">
    <source>
        <dbReference type="ARBA" id="ARBA00022857"/>
    </source>
</evidence>
<name>A0A1V9ZAF2_9STRA</name>
<evidence type="ECO:0000256" key="2">
    <source>
        <dbReference type="ARBA" id="ARBA00023002"/>
    </source>
</evidence>
<sequence>MSAQVPTTMRALMLVERVKSFAEPGWESCFQVQEVPVPVLEPGQVLLKIAYSPIHPMNFLQAQGHYRSTGTRPLPQHTGNEASGTVVAAADDVGSWLNKRVAGYIDVAGTWAEYVALPATNCIALPDHVSFEDGATAFVNPLTVVGMVEIAQTRGAKAIINTAAASALGKMLVRHAREEGLEVIAVVRRPEQVKILEGVGAKYIVDTSVDGWEQKLSKLAHELGATVGFDPVGGSLFASVLTAMPPKSILHCYGLLSGEPIVPIKAFDLMSQKTPSGYIVDVYLGERFHTQGIKIAPRLNTTFKTNFRAFYPLEGAVDAIRDYLSNMSNDKIAFKPNN</sequence>
<evidence type="ECO:0000259" key="3">
    <source>
        <dbReference type="SMART" id="SM00829"/>
    </source>
</evidence>
<proteinExistence type="predicted"/>